<dbReference type="Proteomes" id="UP000198552">
    <property type="component" value="Unassembled WGS sequence"/>
</dbReference>
<evidence type="ECO:0000313" key="3">
    <source>
        <dbReference type="Proteomes" id="UP000198552"/>
    </source>
</evidence>
<dbReference type="RefSeq" id="WP_091566545.1">
    <property type="nucleotide sequence ID" value="NZ_FNHP01000002.1"/>
</dbReference>
<dbReference type="AlphaFoldDB" id="A0A1G9Q2A3"/>
<dbReference type="STRING" id="1527607.SAMN05428957_10218"/>
<proteinExistence type="predicted"/>
<evidence type="ECO:0000313" key="2">
    <source>
        <dbReference type="EMBL" id="SDM05126.1"/>
    </source>
</evidence>
<feature type="transmembrane region" description="Helical" evidence="1">
    <location>
        <begin position="39"/>
        <end position="59"/>
    </location>
</feature>
<feature type="transmembrane region" description="Helical" evidence="1">
    <location>
        <begin position="65"/>
        <end position="86"/>
    </location>
</feature>
<organism evidence="2 3">
    <name type="scientific">Oryzisolibacter propanilivorax</name>
    <dbReference type="NCBI Taxonomy" id="1527607"/>
    <lineage>
        <taxon>Bacteria</taxon>
        <taxon>Pseudomonadati</taxon>
        <taxon>Pseudomonadota</taxon>
        <taxon>Betaproteobacteria</taxon>
        <taxon>Burkholderiales</taxon>
        <taxon>Comamonadaceae</taxon>
        <taxon>Oryzisolibacter</taxon>
    </lineage>
</organism>
<keyword evidence="1" id="KW-0472">Membrane</keyword>
<keyword evidence="1" id="KW-1133">Transmembrane helix</keyword>
<gene>
    <name evidence="2" type="ORF">SAMN05428957_10218</name>
</gene>
<reference evidence="3" key="1">
    <citation type="submission" date="2016-10" db="EMBL/GenBank/DDBJ databases">
        <authorList>
            <person name="Varghese N."/>
            <person name="Submissions S."/>
        </authorList>
    </citation>
    <scope>NUCLEOTIDE SEQUENCE [LARGE SCALE GENOMIC DNA]</scope>
    <source>
        <strain evidence="3">EPL6</strain>
    </source>
</reference>
<protein>
    <submittedName>
        <fullName evidence="2">Uncharacterized protein</fullName>
    </submittedName>
</protein>
<accession>A0A1G9Q2A3</accession>
<evidence type="ECO:0000256" key="1">
    <source>
        <dbReference type="SAM" id="Phobius"/>
    </source>
</evidence>
<dbReference type="EMBL" id="FNHP01000002">
    <property type="protein sequence ID" value="SDM05126.1"/>
    <property type="molecule type" value="Genomic_DNA"/>
</dbReference>
<dbReference type="OrthoDB" id="8907851at2"/>
<sequence length="148" mass="16190">MTSFVHANDSTVHLGVQRVERAAQAARELQVGAKDMRGAASLLLAAGVAALVVVANQFVDAWSDGHMLAGWMLLWVVAFVSLALLARPARRVVQLLQASGARADSQLPLWHSELRRLYIDGDLSRAVNGIAVEDIRRYRHWPDTAGRV</sequence>
<keyword evidence="3" id="KW-1185">Reference proteome</keyword>
<name>A0A1G9Q2A3_9BURK</name>
<keyword evidence="1" id="KW-0812">Transmembrane</keyword>